<protein>
    <recommendedName>
        <fullName evidence="3">MG2 domain-containing protein</fullName>
    </recommendedName>
</protein>
<dbReference type="Proteomes" id="UP000199438">
    <property type="component" value="Unassembled WGS sequence"/>
</dbReference>
<dbReference type="RefSeq" id="WP_092542642.1">
    <property type="nucleotide sequence ID" value="NZ_FOKV01000004.1"/>
</dbReference>
<dbReference type="Gene3D" id="2.60.40.1930">
    <property type="match status" value="1"/>
</dbReference>
<dbReference type="AlphaFoldDB" id="A0A1I1JBX8"/>
<evidence type="ECO:0008006" key="3">
    <source>
        <dbReference type="Google" id="ProtNLM"/>
    </source>
</evidence>
<organism evidence="1 2">
    <name type="scientific">Zunongwangia mangrovi</name>
    <dbReference type="NCBI Taxonomy" id="1334022"/>
    <lineage>
        <taxon>Bacteria</taxon>
        <taxon>Pseudomonadati</taxon>
        <taxon>Bacteroidota</taxon>
        <taxon>Flavobacteriia</taxon>
        <taxon>Flavobacteriales</taxon>
        <taxon>Flavobacteriaceae</taxon>
        <taxon>Zunongwangia</taxon>
    </lineage>
</organism>
<dbReference type="EMBL" id="FOKV01000004">
    <property type="protein sequence ID" value="SFC42940.1"/>
    <property type="molecule type" value="Genomic_DNA"/>
</dbReference>
<gene>
    <name evidence="1" type="ORF">SAMN04487907_104157</name>
</gene>
<evidence type="ECO:0000313" key="2">
    <source>
        <dbReference type="Proteomes" id="UP000199438"/>
    </source>
</evidence>
<name>A0A1I1JBX8_9FLAO</name>
<proteinExistence type="predicted"/>
<sequence>MQSKNYLFLIIFLAFLKIGFAQDERVLSKAAYAEKIYLQFDRENYAAGSTIWFKALVINAVDHKPSKRSGVLHVDLIGPEKQIINQKLVKIVDGSGHNHFEIPKKMPAGLYKIRAYTRWNRNFDDDFIFSKYFRIFPNLPKEENVIQNINIVDREGKFFLEAFFYPKELDSLQKRKILVGLDFNAAKQDSIEIKENDGKYKLSYKLEDKPDFVGIRMLTENGFTSGKTISLDESKIDLQILPESGILLSGSTNFLGIKALDFKGEGIYTEGVILNEKEDTVTRFKTNKLGMGVAVLNPKSSEKYIAKITNIDGNTSVYQLPEVSKKGSIISARRTGDRISLIASTTQNVDSLIIRASFRGVQLFDIVGPVKDGKFYTALPSKGFPNGIVCFTLIDKDEQPVAERLYYNDLGKEPLSIEVTTNKDEYTSREKTMLNIQVRDSTGKPVDAELSILALAQDPLGSNQKKRNSILPFFYLSSELRGKIENPGLYFNRDDNYRLRDLDALLLTQGWRNYKYDTTRIHFNYPEEPVLAIDGKVNSTIFNKPKENVELSFMALGDEPVVQTFQTDSLGRFIFNIDFLEEETREIVIQSKKGGNKRNFDIQIRDPLKLPVVFEKRLTIEKPDSVYTEIVNYEQRQQQKQFSYELAEGVTQLDEVVLEAYKMTEERQKTADLAGKPDVVIDGKKIQEKEKDWSFGLYSVLMFNFPDDIRIQRDIQEPGGDLQAKVLGGGGTTILMMDGKVVNNLNYPLIPNIPPSEVKSVEIIRFAKHFNRLYQQAYPFVSPMEIPPTGDVISIYTHGKKGIFGAQKPKGILRTTIKGYSPEKEFYQPNYANKERLESEEPDLRSVVFWEPQVKLENGETSQISFYNPDNVEVVLVVVEVITPNGKIGYHEISYPVKQRNVDAAN</sequence>
<accession>A0A1I1JBX8</accession>
<reference evidence="2" key="1">
    <citation type="submission" date="2016-10" db="EMBL/GenBank/DDBJ databases">
        <authorList>
            <person name="Varghese N."/>
            <person name="Submissions S."/>
        </authorList>
    </citation>
    <scope>NUCLEOTIDE SEQUENCE [LARGE SCALE GENOMIC DNA]</scope>
    <source>
        <strain evidence="2">DSM 24499</strain>
    </source>
</reference>
<keyword evidence="2" id="KW-1185">Reference proteome</keyword>
<evidence type="ECO:0000313" key="1">
    <source>
        <dbReference type="EMBL" id="SFC42940.1"/>
    </source>
</evidence>
<dbReference type="STRING" id="1334022.SAMN04487907_104157"/>
<dbReference type="OrthoDB" id="679547at2"/>